<name>A0A7R9FS14_9CRUS</name>
<evidence type="ECO:0000256" key="6">
    <source>
        <dbReference type="ARBA" id="ARBA00023157"/>
    </source>
</evidence>
<dbReference type="Pfam" id="PF00112">
    <property type="entry name" value="Peptidase_C1"/>
    <property type="match status" value="1"/>
</dbReference>
<dbReference type="InterPro" id="IPR013201">
    <property type="entry name" value="Prot_inhib_I29"/>
</dbReference>
<keyword evidence="4" id="KW-0788">Thiol protease</keyword>
<keyword evidence="3" id="KW-0378">Hydrolase</keyword>
<accession>A0A7R9FS14</accession>
<dbReference type="Gene3D" id="1.10.287.2250">
    <property type="match status" value="1"/>
</dbReference>
<dbReference type="Gene3D" id="3.90.70.10">
    <property type="entry name" value="Cysteine proteinases"/>
    <property type="match status" value="1"/>
</dbReference>
<dbReference type="PANTHER" id="PTHR12411">
    <property type="entry name" value="CYSTEINE PROTEASE FAMILY C1-RELATED"/>
    <property type="match status" value="1"/>
</dbReference>
<evidence type="ECO:0000313" key="9">
    <source>
        <dbReference type="EMBL" id="CAD7253019.1"/>
    </source>
</evidence>
<dbReference type="InterPro" id="IPR000169">
    <property type="entry name" value="Pept_cys_AS"/>
</dbReference>
<dbReference type="InterPro" id="IPR000668">
    <property type="entry name" value="Peptidase_C1A_C"/>
</dbReference>
<dbReference type="Proteomes" id="UP000677054">
    <property type="component" value="Unassembled WGS sequence"/>
</dbReference>
<feature type="domain" description="Peptidase C1A papain C-terminal" evidence="7">
    <location>
        <begin position="163"/>
        <end position="310"/>
    </location>
</feature>
<dbReference type="SUPFAM" id="SSF54001">
    <property type="entry name" value="Cysteine proteinases"/>
    <property type="match status" value="2"/>
</dbReference>
<evidence type="ECO:0000256" key="3">
    <source>
        <dbReference type="ARBA" id="ARBA00022801"/>
    </source>
</evidence>
<evidence type="ECO:0000259" key="7">
    <source>
        <dbReference type="SMART" id="SM00645"/>
    </source>
</evidence>
<protein>
    <submittedName>
        <fullName evidence="9">Uncharacterized protein</fullName>
    </submittedName>
</protein>
<dbReference type="CDD" id="cd02248">
    <property type="entry name" value="Peptidase_C1A"/>
    <property type="match status" value="1"/>
</dbReference>
<reference evidence="9" key="1">
    <citation type="submission" date="2020-11" db="EMBL/GenBank/DDBJ databases">
        <authorList>
            <person name="Tran Van P."/>
        </authorList>
    </citation>
    <scope>NUCLEOTIDE SEQUENCE</scope>
</reference>
<dbReference type="PROSITE" id="PS00139">
    <property type="entry name" value="THIOL_PROTEASE_CYS"/>
    <property type="match status" value="1"/>
</dbReference>
<keyword evidence="10" id="KW-1185">Reference proteome</keyword>
<gene>
    <name evidence="9" type="ORF">DSTB1V02_LOCUS12770</name>
</gene>
<dbReference type="FunFam" id="3.90.70.10:FF:000332">
    <property type="entry name" value="Cathepsin L1"/>
    <property type="match status" value="1"/>
</dbReference>
<dbReference type="OrthoDB" id="10253408at2759"/>
<dbReference type="GO" id="GO:0008234">
    <property type="term" value="F:cysteine-type peptidase activity"/>
    <property type="evidence" value="ECO:0007669"/>
    <property type="project" value="UniProtKB-KW"/>
</dbReference>
<organism evidence="9">
    <name type="scientific">Darwinula stevensoni</name>
    <dbReference type="NCBI Taxonomy" id="69355"/>
    <lineage>
        <taxon>Eukaryota</taxon>
        <taxon>Metazoa</taxon>
        <taxon>Ecdysozoa</taxon>
        <taxon>Arthropoda</taxon>
        <taxon>Crustacea</taxon>
        <taxon>Oligostraca</taxon>
        <taxon>Ostracoda</taxon>
        <taxon>Podocopa</taxon>
        <taxon>Podocopida</taxon>
        <taxon>Darwinulocopina</taxon>
        <taxon>Darwinuloidea</taxon>
        <taxon>Darwinulidae</taxon>
        <taxon>Darwinula</taxon>
    </lineage>
</organism>
<evidence type="ECO:0000313" key="10">
    <source>
        <dbReference type="Proteomes" id="UP000677054"/>
    </source>
</evidence>
<dbReference type="SMART" id="SM00848">
    <property type="entry name" value="Inhibitor_I29"/>
    <property type="match status" value="1"/>
</dbReference>
<dbReference type="InterPro" id="IPR039417">
    <property type="entry name" value="Peptidase_C1A_papain-like"/>
</dbReference>
<feature type="domain" description="Cathepsin propeptide inhibitor" evidence="8">
    <location>
        <begin position="2"/>
        <end position="58"/>
    </location>
</feature>
<evidence type="ECO:0000256" key="2">
    <source>
        <dbReference type="ARBA" id="ARBA00022670"/>
    </source>
</evidence>
<dbReference type="InterPro" id="IPR013128">
    <property type="entry name" value="Peptidase_C1A"/>
</dbReference>
<evidence type="ECO:0000256" key="5">
    <source>
        <dbReference type="ARBA" id="ARBA00023145"/>
    </source>
</evidence>
<dbReference type="Pfam" id="PF08246">
    <property type="entry name" value="Inhibitor_I29"/>
    <property type="match status" value="1"/>
</dbReference>
<evidence type="ECO:0000256" key="1">
    <source>
        <dbReference type="ARBA" id="ARBA00008455"/>
    </source>
</evidence>
<keyword evidence="6" id="KW-1015">Disulfide bond</keyword>
<keyword evidence="2" id="KW-0645">Protease</keyword>
<dbReference type="SMART" id="SM00645">
    <property type="entry name" value="Pept_C1"/>
    <property type="match status" value="1"/>
</dbReference>
<evidence type="ECO:0000256" key="4">
    <source>
        <dbReference type="ARBA" id="ARBA00022807"/>
    </source>
</evidence>
<proteinExistence type="inferred from homology"/>
<keyword evidence="5" id="KW-0865">Zymogen</keyword>
<sequence>MQLEHDKKYASEEEEQFRMNVYLENRHYVAEHNQMFARGATTFSVALNKYSDLYNVWIFKGFSKETMRVQLRNCEIPLSVKVVFQKEPRLLLLIQLACDVLLVTFKSFPEPFSLLRSEISYTCSQLLHEFMEKMTGYHGETESSDRSGLLVPSSWIEPLHTNPPAEMDWRTRGAVTPVKDQGHCGSCWAFSATGSVEGLHFRKTGNLVSLSEKNLIDCSKNFNRGCSGGRAEWAFQYIIENNGIDTEESYPYEAKDNVCRYHPSTKGANVTGYVGLPKGDEDTLQKAVAIIGPISITMDARHDSIKSYHK</sequence>
<dbReference type="InterPro" id="IPR038765">
    <property type="entry name" value="Papain-like_cys_pep_sf"/>
</dbReference>
<comment type="similarity">
    <text evidence="1">Belongs to the peptidase C1 family.</text>
</comment>
<feature type="non-terminal residue" evidence="9">
    <location>
        <position position="1"/>
    </location>
</feature>
<evidence type="ECO:0000259" key="8">
    <source>
        <dbReference type="SMART" id="SM00848"/>
    </source>
</evidence>
<dbReference type="AlphaFoldDB" id="A0A7R9FS14"/>
<dbReference type="EMBL" id="LR904685">
    <property type="protein sequence ID" value="CAD7253019.1"/>
    <property type="molecule type" value="Genomic_DNA"/>
</dbReference>
<dbReference type="EMBL" id="CAJPEV010005168">
    <property type="protein sequence ID" value="CAG0902840.1"/>
    <property type="molecule type" value="Genomic_DNA"/>
</dbReference>
<dbReference type="GO" id="GO:0006508">
    <property type="term" value="P:proteolysis"/>
    <property type="evidence" value="ECO:0007669"/>
    <property type="project" value="UniProtKB-KW"/>
</dbReference>